<proteinExistence type="predicted"/>
<dbReference type="AlphaFoldDB" id="A0AAV7LVR6"/>
<feature type="signal peptide" evidence="2">
    <location>
        <begin position="1"/>
        <end position="18"/>
    </location>
</feature>
<protein>
    <submittedName>
        <fullName evidence="3">Uncharacterized protein</fullName>
    </submittedName>
</protein>
<name>A0AAV7LVR6_PLEWA</name>
<dbReference type="Proteomes" id="UP001066276">
    <property type="component" value="Chromosome 10"/>
</dbReference>
<keyword evidence="4" id="KW-1185">Reference proteome</keyword>
<gene>
    <name evidence="3" type="ORF">NDU88_000805</name>
</gene>
<evidence type="ECO:0000313" key="3">
    <source>
        <dbReference type="EMBL" id="KAJ1095646.1"/>
    </source>
</evidence>
<keyword evidence="2" id="KW-0732">Signal</keyword>
<feature type="region of interest" description="Disordered" evidence="1">
    <location>
        <begin position="29"/>
        <end position="70"/>
    </location>
</feature>
<evidence type="ECO:0000256" key="1">
    <source>
        <dbReference type="SAM" id="MobiDB-lite"/>
    </source>
</evidence>
<sequence>MPLRAGAAWCLVPGALLALRPCLRAKLSASAPRGSDLIRRSCSELAPPPGGGEQSEMSLPGSALLPSCRG</sequence>
<comment type="caution">
    <text evidence="3">The sequence shown here is derived from an EMBL/GenBank/DDBJ whole genome shotgun (WGS) entry which is preliminary data.</text>
</comment>
<reference evidence="3" key="1">
    <citation type="journal article" date="2022" name="bioRxiv">
        <title>Sequencing and chromosome-scale assembly of the giantPleurodeles waltlgenome.</title>
        <authorList>
            <person name="Brown T."/>
            <person name="Elewa A."/>
            <person name="Iarovenko S."/>
            <person name="Subramanian E."/>
            <person name="Araus A.J."/>
            <person name="Petzold A."/>
            <person name="Susuki M."/>
            <person name="Suzuki K.-i.T."/>
            <person name="Hayashi T."/>
            <person name="Toyoda A."/>
            <person name="Oliveira C."/>
            <person name="Osipova E."/>
            <person name="Leigh N.D."/>
            <person name="Simon A."/>
            <person name="Yun M.H."/>
        </authorList>
    </citation>
    <scope>NUCLEOTIDE SEQUENCE</scope>
    <source>
        <strain evidence="3">20211129_DDA</strain>
        <tissue evidence="3">Liver</tissue>
    </source>
</reference>
<evidence type="ECO:0000256" key="2">
    <source>
        <dbReference type="SAM" id="SignalP"/>
    </source>
</evidence>
<evidence type="ECO:0000313" key="4">
    <source>
        <dbReference type="Proteomes" id="UP001066276"/>
    </source>
</evidence>
<dbReference type="EMBL" id="JANPWB010000014">
    <property type="protein sequence ID" value="KAJ1095646.1"/>
    <property type="molecule type" value="Genomic_DNA"/>
</dbReference>
<accession>A0AAV7LVR6</accession>
<feature type="chain" id="PRO_5043653131" evidence="2">
    <location>
        <begin position="19"/>
        <end position="70"/>
    </location>
</feature>
<organism evidence="3 4">
    <name type="scientific">Pleurodeles waltl</name>
    <name type="common">Iberian ribbed newt</name>
    <dbReference type="NCBI Taxonomy" id="8319"/>
    <lineage>
        <taxon>Eukaryota</taxon>
        <taxon>Metazoa</taxon>
        <taxon>Chordata</taxon>
        <taxon>Craniata</taxon>
        <taxon>Vertebrata</taxon>
        <taxon>Euteleostomi</taxon>
        <taxon>Amphibia</taxon>
        <taxon>Batrachia</taxon>
        <taxon>Caudata</taxon>
        <taxon>Salamandroidea</taxon>
        <taxon>Salamandridae</taxon>
        <taxon>Pleurodelinae</taxon>
        <taxon>Pleurodeles</taxon>
    </lineage>
</organism>